<dbReference type="Proteomes" id="UP000000263">
    <property type="component" value="Chromosome"/>
</dbReference>
<dbReference type="InterPro" id="IPR002616">
    <property type="entry name" value="tRNA_ribo_trans-like"/>
</dbReference>
<evidence type="ECO:0000259" key="1">
    <source>
        <dbReference type="Pfam" id="PF01702"/>
    </source>
</evidence>
<sequence length="200" mass="22508">MHHELLAHKKQVALGGIVPNLLRAPKAMPYLDVLRGLLQVRRVMADKQIHVFGIGGTATLHLAALFQIDSVDSSGWRNRAARGIVQLPGRGDRVVARMGSWRGREPDAAEWRMLEQCRCPACQRFGIAGLTANGIDGFCHRATHNLWVLLQEARAIDEHLKDGTYRHWHQAHIENSIYSRLLHTAMALIEVQRWHPDGST</sequence>
<evidence type="ECO:0000313" key="2">
    <source>
        <dbReference type="EMBL" id="ABU60069.1"/>
    </source>
</evidence>
<keyword evidence="3" id="KW-1185">Reference proteome</keyword>
<dbReference type="SUPFAM" id="SSF51713">
    <property type="entry name" value="tRNA-guanine transglycosylase"/>
    <property type="match status" value="1"/>
</dbReference>
<dbReference type="STRING" id="383372.Rcas_4036"/>
<protein>
    <recommendedName>
        <fullName evidence="1">tRNA-guanine(15) transglycosylase-like domain-containing protein</fullName>
    </recommendedName>
</protein>
<dbReference type="Pfam" id="PF01702">
    <property type="entry name" value="TGT"/>
    <property type="match status" value="1"/>
</dbReference>
<dbReference type="RefSeq" id="WP_012122490.1">
    <property type="nucleotide sequence ID" value="NC_009767.1"/>
</dbReference>
<proteinExistence type="predicted"/>
<reference evidence="2 3" key="1">
    <citation type="submission" date="2007-08" db="EMBL/GenBank/DDBJ databases">
        <title>Complete sequence of Roseiflexus castenholzii DSM 13941.</title>
        <authorList>
            <consortium name="US DOE Joint Genome Institute"/>
            <person name="Copeland A."/>
            <person name="Lucas S."/>
            <person name="Lapidus A."/>
            <person name="Barry K."/>
            <person name="Glavina del Rio T."/>
            <person name="Dalin E."/>
            <person name="Tice H."/>
            <person name="Pitluck S."/>
            <person name="Thompson L.S."/>
            <person name="Brettin T."/>
            <person name="Bruce D."/>
            <person name="Detter J.C."/>
            <person name="Han C."/>
            <person name="Tapia R."/>
            <person name="Schmutz J."/>
            <person name="Larimer F."/>
            <person name="Land M."/>
            <person name="Hauser L."/>
            <person name="Kyrpides N."/>
            <person name="Mikhailova N."/>
            <person name="Bryant D.A."/>
            <person name="Hanada S."/>
            <person name="Tsukatani Y."/>
            <person name="Richardson P."/>
        </authorList>
    </citation>
    <scope>NUCLEOTIDE SEQUENCE [LARGE SCALE GENOMIC DNA]</scope>
    <source>
        <strain evidence="3">DSM 13941 / HLO8</strain>
    </source>
</reference>
<evidence type="ECO:0000313" key="3">
    <source>
        <dbReference type="Proteomes" id="UP000000263"/>
    </source>
</evidence>
<name>A7NR73_ROSCS</name>
<accession>A7NR73</accession>
<dbReference type="Gene3D" id="3.20.20.105">
    <property type="entry name" value="Queuine tRNA-ribosyltransferase-like"/>
    <property type="match status" value="1"/>
</dbReference>
<dbReference type="HOGENOM" id="CLU_1365339_0_0_0"/>
<feature type="domain" description="tRNA-guanine(15) transglycosylase-like" evidence="1">
    <location>
        <begin position="40"/>
        <end position="174"/>
    </location>
</feature>
<dbReference type="AlphaFoldDB" id="A7NR73"/>
<organism evidence="2 3">
    <name type="scientific">Roseiflexus castenholzii (strain DSM 13941 / HLO8)</name>
    <dbReference type="NCBI Taxonomy" id="383372"/>
    <lineage>
        <taxon>Bacteria</taxon>
        <taxon>Bacillati</taxon>
        <taxon>Chloroflexota</taxon>
        <taxon>Chloroflexia</taxon>
        <taxon>Chloroflexales</taxon>
        <taxon>Roseiflexineae</taxon>
        <taxon>Roseiflexaceae</taxon>
        <taxon>Roseiflexus</taxon>
    </lineage>
</organism>
<dbReference type="EMBL" id="CP000804">
    <property type="protein sequence ID" value="ABU60069.1"/>
    <property type="molecule type" value="Genomic_DNA"/>
</dbReference>
<dbReference type="GO" id="GO:0006400">
    <property type="term" value="P:tRNA modification"/>
    <property type="evidence" value="ECO:0007669"/>
    <property type="project" value="InterPro"/>
</dbReference>
<dbReference type="InterPro" id="IPR036511">
    <property type="entry name" value="TGT-like_sf"/>
</dbReference>
<dbReference type="eggNOG" id="COG0343">
    <property type="taxonomic scope" value="Bacteria"/>
</dbReference>
<dbReference type="OrthoDB" id="504818at2"/>
<dbReference type="KEGG" id="rca:Rcas_4036"/>
<gene>
    <name evidence="2" type="ordered locus">Rcas_4036</name>
</gene>